<dbReference type="PROSITE" id="PS51257">
    <property type="entry name" value="PROKAR_LIPOPROTEIN"/>
    <property type="match status" value="1"/>
</dbReference>
<evidence type="ECO:0000313" key="1">
    <source>
        <dbReference type="EMBL" id="MBL0740564.1"/>
    </source>
</evidence>
<dbReference type="RefSeq" id="WP_202007890.1">
    <property type="nucleotide sequence ID" value="NZ_JAERRB010000001.1"/>
</dbReference>
<proteinExistence type="predicted"/>
<name>A0ABS1KM73_9BACT</name>
<dbReference type="EMBL" id="JAERRB010000001">
    <property type="protein sequence ID" value="MBL0740564.1"/>
    <property type="molecule type" value="Genomic_DNA"/>
</dbReference>
<organism evidence="1 2">
    <name type="scientific">Chryseolinea lacunae</name>
    <dbReference type="NCBI Taxonomy" id="2801331"/>
    <lineage>
        <taxon>Bacteria</taxon>
        <taxon>Pseudomonadati</taxon>
        <taxon>Bacteroidota</taxon>
        <taxon>Cytophagia</taxon>
        <taxon>Cytophagales</taxon>
        <taxon>Fulvivirgaceae</taxon>
        <taxon>Chryseolinea</taxon>
    </lineage>
</organism>
<keyword evidence="2" id="KW-1185">Reference proteome</keyword>
<protein>
    <submittedName>
        <fullName evidence="1">DUF4249 domain-containing protein</fullName>
    </submittedName>
</protein>
<dbReference type="Pfam" id="PF14054">
    <property type="entry name" value="DUF4249"/>
    <property type="match status" value="1"/>
</dbReference>
<comment type="caution">
    <text evidence="1">The sequence shown here is derived from an EMBL/GenBank/DDBJ whole genome shotgun (WGS) entry which is preliminary data.</text>
</comment>
<dbReference type="InterPro" id="IPR025345">
    <property type="entry name" value="DUF4249"/>
</dbReference>
<accession>A0ABS1KM73</accession>
<reference evidence="1 2" key="1">
    <citation type="submission" date="2021-01" db="EMBL/GenBank/DDBJ databases">
        <title>Chryseolinea sp. Jin1 Genome sequencing and assembly.</title>
        <authorList>
            <person name="Kim I."/>
        </authorList>
    </citation>
    <scope>NUCLEOTIDE SEQUENCE [LARGE SCALE GENOMIC DNA]</scope>
    <source>
        <strain evidence="1 2">Jin1</strain>
    </source>
</reference>
<sequence length="301" mass="34604">MRSASIIFVLFVFVSCGLQTQVELDIPAEQQKLVANCFFSADSVWDVHVWKSKHALDAKNVEADRVPNATVVVKDGATANPLSYDGQYLTFRSKEKATTGKSYTLTVSAPGYETIASTVTIPEAVEIVEVKSERTLFPEMPEYYQRIFEIRFKDPAHRLNYYALSIQNVSNNSFNRENTPMLTRPLNPTFAEDYYSEWFQHYKVSTAEYNLLFNDRLFDGSDYTFKVACFEQNIDEATPLEYIIILKSIGEEYYQYRVTYNLQLESKDDPFAQPVQIYNNIQNGYGIFAGYSQSVVKHKVR</sequence>
<evidence type="ECO:0000313" key="2">
    <source>
        <dbReference type="Proteomes" id="UP000613030"/>
    </source>
</evidence>
<dbReference type="Proteomes" id="UP000613030">
    <property type="component" value="Unassembled WGS sequence"/>
</dbReference>
<gene>
    <name evidence="1" type="ORF">JI741_05005</name>
</gene>